<dbReference type="Gene3D" id="3.20.20.150">
    <property type="entry name" value="Divalent-metal-dependent TIM barrel enzymes"/>
    <property type="match status" value="1"/>
</dbReference>
<comment type="caution">
    <text evidence="2">The sequence shown here is derived from an EMBL/GenBank/DDBJ whole genome shotgun (WGS) entry which is preliminary data.</text>
</comment>
<dbReference type="Proteomes" id="UP000276232">
    <property type="component" value="Unassembled WGS sequence"/>
</dbReference>
<dbReference type="PANTHER" id="PTHR12110:SF41">
    <property type="entry name" value="INOSOSE DEHYDRATASE"/>
    <property type="match status" value="1"/>
</dbReference>
<dbReference type="GO" id="GO:0016853">
    <property type="term" value="F:isomerase activity"/>
    <property type="evidence" value="ECO:0007669"/>
    <property type="project" value="UniProtKB-KW"/>
</dbReference>
<dbReference type="OrthoDB" id="9798407at2"/>
<feature type="domain" description="Xylose isomerase-like TIM barrel" evidence="1">
    <location>
        <begin position="90"/>
        <end position="335"/>
    </location>
</feature>
<dbReference type="PANTHER" id="PTHR12110">
    <property type="entry name" value="HYDROXYPYRUVATE ISOMERASE"/>
    <property type="match status" value="1"/>
</dbReference>
<dbReference type="InParanoid" id="A0A3N1HQA6"/>
<dbReference type="EMBL" id="RJKN01000002">
    <property type="protein sequence ID" value="ROP44704.1"/>
    <property type="molecule type" value="Genomic_DNA"/>
</dbReference>
<dbReference type="AlphaFoldDB" id="A0A3N1HQA6"/>
<dbReference type="InterPro" id="IPR036237">
    <property type="entry name" value="Xyl_isomerase-like_sf"/>
</dbReference>
<protein>
    <submittedName>
        <fullName evidence="2">Sugar phosphate isomerase/epimerase</fullName>
    </submittedName>
</protein>
<proteinExistence type="predicted"/>
<sequence length="377" mass="40715">MRKFRTTGDPQLQGNAALGASLGLSRRQVMAAAAAGLAVPVLATATASPAAARPLVVPSKRGIILYSVRDAISRDPLTSDLPSGFREVLRELSRIGYKQIEFAGFRQNANAEGGDVNNVAGARLLKSWLDEYGLDAQGNHGSVPATVTPETTAAFETTMDVAQTLGLEHIGTGSDPTRSRYRADWDAAAEVWQHWGAMAKARGLKLYTHNHQQAYNFLLDAGPLDEAGLPTRSTGTRMLEYFLQITDPTLVYLELDVFWAHVAQHSFPTYTAEDGTLVRKVFDPAALVAANRSRYPLFHAKDGDATGEAEGVGNGYAIVPFGLGDIDYATFFSRIGSEIRGGDLNAMWEQDTAPSATAPAQSLELAKLSYRNLSRLR</sequence>
<evidence type="ECO:0000313" key="3">
    <source>
        <dbReference type="Proteomes" id="UP000276232"/>
    </source>
</evidence>
<evidence type="ECO:0000313" key="2">
    <source>
        <dbReference type="EMBL" id="ROP44704.1"/>
    </source>
</evidence>
<dbReference type="SUPFAM" id="SSF51658">
    <property type="entry name" value="Xylose isomerase-like"/>
    <property type="match status" value="1"/>
</dbReference>
<evidence type="ECO:0000259" key="1">
    <source>
        <dbReference type="Pfam" id="PF01261"/>
    </source>
</evidence>
<accession>A0A3N1HQA6</accession>
<name>A0A3N1HQA6_9ACTN</name>
<dbReference type="Pfam" id="PF01261">
    <property type="entry name" value="AP_endonuc_2"/>
    <property type="match status" value="1"/>
</dbReference>
<dbReference type="RefSeq" id="WP_123378954.1">
    <property type="nucleotide sequence ID" value="NZ_RJKN01000002.1"/>
</dbReference>
<keyword evidence="2" id="KW-0413">Isomerase</keyword>
<keyword evidence="3" id="KW-1185">Reference proteome</keyword>
<organism evidence="2 3">
    <name type="scientific">Pseudokineococcus lusitanus</name>
    <dbReference type="NCBI Taxonomy" id="763993"/>
    <lineage>
        <taxon>Bacteria</taxon>
        <taxon>Bacillati</taxon>
        <taxon>Actinomycetota</taxon>
        <taxon>Actinomycetes</taxon>
        <taxon>Kineosporiales</taxon>
        <taxon>Kineosporiaceae</taxon>
        <taxon>Pseudokineococcus</taxon>
    </lineage>
</organism>
<dbReference type="InterPro" id="IPR006311">
    <property type="entry name" value="TAT_signal"/>
</dbReference>
<dbReference type="InterPro" id="IPR050312">
    <property type="entry name" value="IolE/XylAMocC-like"/>
</dbReference>
<dbReference type="InterPro" id="IPR013022">
    <property type="entry name" value="Xyl_isomerase-like_TIM-brl"/>
</dbReference>
<dbReference type="PROSITE" id="PS51318">
    <property type="entry name" value="TAT"/>
    <property type="match status" value="1"/>
</dbReference>
<gene>
    <name evidence="2" type="ORF">EDC03_0830</name>
</gene>
<reference evidence="2 3" key="1">
    <citation type="journal article" date="2015" name="Stand. Genomic Sci.">
        <title>Genomic Encyclopedia of Bacterial and Archaeal Type Strains, Phase III: the genomes of soil and plant-associated and newly described type strains.</title>
        <authorList>
            <person name="Whitman W.B."/>
            <person name="Woyke T."/>
            <person name="Klenk H.P."/>
            <person name="Zhou Y."/>
            <person name="Lilburn T.G."/>
            <person name="Beck B.J."/>
            <person name="De Vos P."/>
            <person name="Vandamme P."/>
            <person name="Eisen J.A."/>
            <person name="Garrity G."/>
            <person name="Hugenholtz P."/>
            <person name="Kyrpides N.C."/>
        </authorList>
    </citation>
    <scope>NUCLEOTIDE SEQUENCE [LARGE SCALE GENOMIC DNA]</scope>
    <source>
        <strain evidence="2 3">CECT 7306</strain>
    </source>
</reference>